<dbReference type="SUPFAM" id="SSF56059">
    <property type="entry name" value="Glutathione synthetase ATP-binding domain-like"/>
    <property type="match status" value="1"/>
</dbReference>
<dbReference type="InterPro" id="IPR011761">
    <property type="entry name" value="ATP-grasp"/>
</dbReference>
<dbReference type="Gene3D" id="3.30.1490.20">
    <property type="entry name" value="ATP-grasp fold, A domain"/>
    <property type="match status" value="1"/>
</dbReference>
<dbReference type="Gene3D" id="3.30.470.20">
    <property type="entry name" value="ATP-grasp fold, B domain"/>
    <property type="match status" value="1"/>
</dbReference>
<dbReference type="EMBL" id="LAZR01001134">
    <property type="protein sequence ID" value="KKN50076.1"/>
    <property type="molecule type" value="Genomic_DNA"/>
</dbReference>
<dbReference type="AlphaFoldDB" id="A0A0F9TLX3"/>
<keyword evidence="2" id="KW-0547">Nucleotide-binding</keyword>
<protein>
    <recommendedName>
        <fullName evidence="4">ATP-grasp domain-containing protein</fullName>
    </recommendedName>
</protein>
<keyword evidence="1" id="KW-0436">Ligase</keyword>
<gene>
    <name evidence="5" type="ORF">LCGC14_0636270</name>
</gene>
<dbReference type="GO" id="GO:0005524">
    <property type="term" value="F:ATP binding"/>
    <property type="evidence" value="ECO:0007669"/>
    <property type="project" value="UniProtKB-KW"/>
</dbReference>
<accession>A0A0F9TLX3</accession>
<evidence type="ECO:0000256" key="1">
    <source>
        <dbReference type="ARBA" id="ARBA00022598"/>
    </source>
</evidence>
<dbReference type="PROSITE" id="PS50975">
    <property type="entry name" value="ATP_GRASP"/>
    <property type="match status" value="1"/>
</dbReference>
<comment type="caution">
    <text evidence="5">The sequence shown here is derived from an EMBL/GenBank/DDBJ whole genome shotgun (WGS) entry which is preliminary data.</text>
</comment>
<dbReference type="Pfam" id="PF13549">
    <property type="entry name" value="ATP-grasp_5"/>
    <property type="match status" value="1"/>
</dbReference>
<dbReference type="InterPro" id="IPR013815">
    <property type="entry name" value="ATP_grasp_subdomain_1"/>
</dbReference>
<evidence type="ECO:0000259" key="4">
    <source>
        <dbReference type="PROSITE" id="PS50975"/>
    </source>
</evidence>
<evidence type="ECO:0000256" key="2">
    <source>
        <dbReference type="ARBA" id="ARBA00022741"/>
    </source>
</evidence>
<reference evidence="5" key="1">
    <citation type="journal article" date="2015" name="Nature">
        <title>Complex archaea that bridge the gap between prokaryotes and eukaryotes.</title>
        <authorList>
            <person name="Spang A."/>
            <person name="Saw J.H."/>
            <person name="Jorgensen S.L."/>
            <person name="Zaremba-Niedzwiedzka K."/>
            <person name="Martijn J."/>
            <person name="Lind A.E."/>
            <person name="van Eijk R."/>
            <person name="Schleper C."/>
            <person name="Guy L."/>
            <person name="Ettema T.J."/>
        </authorList>
    </citation>
    <scope>NUCLEOTIDE SEQUENCE</scope>
</reference>
<dbReference type="PANTHER" id="PTHR43334">
    <property type="entry name" value="ACETATE--COA LIGASE [ADP-FORMING]"/>
    <property type="match status" value="1"/>
</dbReference>
<feature type="domain" description="ATP-grasp" evidence="4">
    <location>
        <begin position="21"/>
        <end position="57"/>
    </location>
</feature>
<evidence type="ECO:0000256" key="3">
    <source>
        <dbReference type="ARBA" id="ARBA00022840"/>
    </source>
</evidence>
<proteinExistence type="predicted"/>
<name>A0A0F9TLX3_9ZZZZ</name>
<dbReference type="GO" id="GO:0046872">
    <property type="term" value="F:metal ion binding"/>
    <property type="evidence" value="ECO:0007669"/>
    <property type="project" value="InterPro"/>
</dbReference>
<dbReference type="InterPro" id="IPR051538">
    <property type="entry name" value="Acyl-CoA_Synth/Transferase"/>
</dbReference>
<keyword evidence="3" id="KW-0067">ATP-binding</keyword>
<organism evidence="5">
    <name type="scientific">marine sediment metagenome</name>
    <dbReference type="NCBI Taxonomy" id="412755"/>
    <lineage>
        <taxon>unclassified sequences</taxon>
        <taxon>metagenomes</taxon>
        <taxon>ecological metagenomes</taxon>
    </lineage>
</organism>
<sequence>MHQLIEKARREGRHLLEPEVLSLLEDYGIHVPRYTLIHNEDEALKASRSIGWPVVMKVVSPDIIHKTESGGVFIGLQNEKQVSEAFSQLYALESKENRIEGLIIYPFQKHDVELSVGMVRDLQFGPVITFGLGGIWIEVFRDIAYGIAPLSHKEAEDMLDSIRAHSILKGMRKRSPADRKALCELLIRLSQMAMKEDAIKEIDLNPVFPMEKGYFIADGRVIL</sequence>
<dbReference type="PANTHER" id="PTHR43334:SF1">
    <property type="entry name" value="3-HYDROXYPROPIONATE--COA LIGASE [ADP-FORMING]"/>
    <property type="match status" value="1"/>
</dbReference>
<dbReference type="GO" id="GO:0016874">
    <property type="term" value="F:ligase activity"/>
    <property type="evidence" value="ECO:0007669"/>
    <property type="project" value="UniProtKB-KW"/>
</dbReference>
<evidence type="ECO:0000313" key="5">
    <source>
        <dbReference type="EMBL" id="KKN50076.1"/>
    </source>
</evidence>